<dbReference type="EMBL" id="BTGU01001110">
    <property type="protein sequence ID" value="GMN70335.1"/>
    <property type="molecule type" value="Genomic_DNA"/>
</dbReference>
<keyword evidence="2" id="KW-1185">Reference proteome</keyword>
<name>A0AA88E9P9_FICCA</name>
<proteinExistence type="predicted"/>
<comment type="caution">
    <text evidence="1">The sequence shown here is derived from an EMBL/GenBank/DDBJ whole genome shotgun (WGS) entry which is preliminary data.</text>
</comment>
<evidence type="ECO:0000313" key="2">
    <source>
        <dbReference type="Proteomes" id="UP001187192"/>
    </source>
</evidence>
<dbReference type="Proteomes" id="UP001187192">
    <property type="component" value="Unassembled WGS sequence"/>
</dbReference>
<reference evidence="1" key="1">
    <citation type="submission" date="2023-07" db="EMBL/GenBank/DDBJ databases">
        <title>draft genome sequence of fig (Ficus carica).</title>
        <authorList>
            <person name="Takahashi T."/>
            <person name="Nishimura K."/>
        </authorList>
    </citation>
    <scope>NUCLEOTIDE SEQUENCE</scope>
</reference>
<evidence type="ECO:0000313" key="1">
    <source>
        <dbReference type="EMBL" id="GMN70335.1"/>
    </source>
</evidence>
<organism evidence="1 2">
    <name type="scientific">Ficus carica</name>
    <name type="common">Common fig</name>
    <dbReference type="NCBI Taxonomy" id="3494"/>
    <lineage>
        <taxon>Eukaryota</taxon>
        <taxon>Viridiplantae</taxon>
        <taxon>Streptophyta</taxon>
        <taxon>Embryophyta</taxon>
        <taxon>Tracheophyta</taxon>
        <taxon>Spermatophyta</taxon>
        <taxon>Magnoliopsida</taxon>
        <taxon>eudicotyledons</taxon>
        <taxon>Gunneridae</taxon>
        <taxon>Pentapetalae</taxon>
        <taxon>rosids</taxon>
        <taxon>fabids</taxon>
        <taxon>Rosales</taxon>
        <taxon>Moraceae</taxon>
        <taxon>Ficeae</taxon>
        <taxon>Ficus</taxon>
    </lineage>
</organism>
<accession>A0AA88E9P9</accession>
<gene>
    <name evidence="1" type="ORF">TIFTF001_039379</name>
</gene>
<protein>
    <submittedName>
        <fullName evidence="1">Uncharacterized protein</fullName>
    </submittedName>
</protein>
<sequence length="109" mass="11475">MFLGGGWKVTLAEFSGLDVLFPICGGMCDELPKGYGKGINRLNRTVEMLLGCHTYHILYLILPFPPQVFSVAGDLLATGDLPAAGDLLVASDPPPAPLILGPSPTLPGR</sequence>
<dbReference type="AlphaFoldDB" id="A0AA88E9P9"/>